<feature type="compositionally biased region" description="Polar residues" evidence="1">
    <location>
        <begin position="139"/>
        <end position="150"/>
    </location>
</feature>
<feature type="region of interest" description="Disordered" evidence="1">
    <location>
        <begin position="662"/>
        <end position="702"/>
    </location>
</feature>
<proteinExistence type="predicted"/>
<feature type="compositionally biased region" description="Basic and acidic residues" evidence="1">
    <location>
        <begin position="105"/>
        <end position="118"/>
    </location>
</feature>
<dbReference type="STRING" id="135651.G0NUX6"/>
<dbReference type="AlphaFoldDB" id="G0NUX6"/>
<feature type="domain" description="RNA-binding protein vts1-like alpha-helical" evidence="2">
    <location>
        <begin position="236"/>
        <end position="278"/>
    </location>
</feature>
<dbReference type="eggNOG" id="ENOG502TI2R">
    <property type="taxonomic scope" value="Eukaryota"/>
</dbReference>
<evidence type="ECO:0000259" key="2">
    <source>
        <dbReference type="Pfam" id="PF25479"/>
    </source>
</evidence>
<accession>G0NUX6</accession>
<evidence type="ECO:0000256" key="1">
    <source>
        <dbReference type="SAM" id="MobiDB-lite"/>
    </source>
</evidence>
<feature type="compositionally biased region" description="Low complexity" evidence="1">
    <location>
        <begin position="10"/>
        <end position="40"/>
    </location>
</feature>
<keyword evidence="4" id="KW-1185">Reference proteome</keyword>
<protein>
    <submittedName>
        <fullName evidence="3">CBN-GLS-1 protein</fullName>
    </submittedName>
</protein>
<reference evidence="4" key="1">
    <citation type="submission" date="2011-07" db="EMBL/GenBank/DDBJ databases">
        <authorList>
            <consortium name="Caenorhabditis brenneri Sequencing and Analysis Consortium"/>
            <person name="Wilson R.K."/>
        </authorList>
    </citation>
    <scope>NUCLEOTIDE SEQUENCE [LARGE SCALE GENOMIC DNA]</scope>
    <source>
        <strain evidence="4">PB2801</strain>
    </source>
</reference>
<dbReference type="InParanoid" id="G0NUX6"/>
<evidence type="ECO:0000313" key="4">
    <source>
        <dbReference type="Proteomes" id="UP000008068"/>
    </source>
</evidence>
<dbReference type="InterPro" id="IPR057327">
    <property type="entry name" value="Vts1_dom"/>
</dbReference>
<feature type="region of interest" description="Disordered" evidence="1">
    <location>
        <begin position="355"/>
        <end position="374"/>
    </location>
</feature>
<dbReference type="OrthoDB" id="5873202at2759"/>
<dbReference type="FunCoup" id="G0NUX6">
    <property type="interactions" value="1748"/>
</dbReference>
<feature type="compositionally biased region" description="Acidic residues" evidence="1">
    <location>
        <begin position="565"/>
        <end position="575"/>
    </location>
</feature>
<evidence type="ECO:0000313" key="3">
    <source>
        <dbReference type="EMBL" id="EGT37939.1"/>
    </source>
</evidence>
<feature type="compositionally biased region" description="Low complexity" evidence="1">
    <location>
        <begin position="927"/>
        <end position="950"/>
    </location>
</feature>
<sequence>MNGNNTGAATSSQNSSNGPSSTSQINNNNSSANTNVTGGSAPNTGNSTSASSHHQQHQHQRLSSTSSPHTSNSKLSLKKSLNNEVEKINTSIGSLSNQGGFRSGGNKDQRIKEKEKESGGGSGGNQQNARKKDNKNRDLSNQSHRSGGLTNNHVNHHQQHQSSNSVENSKLGFPSNTSLSSVPGIVSPTPAVPAQPQVFHESKTVQTDQKVKKEKPKPVKKEERLSPFKSTDPKDMDTVTAFQEQDDWNKVEMMCELLYLLSPTDLRLVLNCIEGAIRCYTNQMRPVETTSNSENPTVALPQFICSPPHQPLPAFPNVSDTTAHNLRSLANVLVGPPVTGLPPLMTPVPNLLIPAEQNCNQPSSSTTPSSSISTANKETANVVVSNQAGGSTSSSEGQSQDSLKTAQKATTPEPESSHSHSGNPPRPATSTMQNSTPQVPQEPELFLKAVRDITSYLYTMMSMCASTNRKSAAKISDYVKGVLLREKNQVIERIPNELDKIDVLQDIGKIISAMTHHPAVTLDDKMSYSNMRDGIRSEIEGFFRQYYSKESERKHDEITSTDGVGDTEDTEDSDEYEEDEFELVRRFGAIDLHSRSLGYLPHTSSTSMPGTFFITRFIGRQVEKSDNLFSLEIHWSDGDRTFAQRSRDQLKALQHRLLDEFGQQRSEKHNHNRGMSSSFSSFDEDNKKLSTSNSTMETSFAPGGERIVPRLSRDATPSQYVQYINELSDLPARMMLSSVICEEFNGTRSRTEDESRASSDGLIFSRWKNPRAKSPIRFYDRDSGRIPDTVEYPVNIQPFSYSNTPQSHQQILYPSCSNCGGQHAIKVCDKSTLLDKKDPKIRLDPEGIPPNPSALLGGATTSPFFTPLHPQIPHHMFIDTPPGMLASNHYNHHQQQLMQNTLFHNGGQFRPNGPPYEGHVPVMFVPQNGMSNSSAGNNPNGGSNNQNANF</sequence>
<dbReference type="OMA" id="DEFGQQR"/>
<feature type="compositionally biased region" description="Polar residues" evidence="1">
    <location>
        <begin position="689"/>
        <end position="698"/>
    </location>
</feature>
<dbReference type="HOGENOM" id="CLU_013517_0_0_1"/>
<gene>
    <name evidence="3" type="primary">Cbn-gls-1</name>
    <name evidence="3" type="ORF">CAEBREN_14664</name>
</gene>
<dbReference type="InterPro" id="IPR036871">
    <property type="entry name" value="PX_dom_sf"/>
</dbReference>
<dbReference type="Gene3D" id="3.30.1520.10">
    <property type="entry name" value="Phox-like domain"/>
    <property type="match status" value="1"/>
</dbReference>
<feature type="region of interest" description="Disordered" evidence="1">
    <location>
        <begin position="926"/>
        <end position="950"/>
    </location>
</feature>
<feature type="compositionally biased region" description="Low complexity" evidence="1">
    <location>
        <begin position="61"/>
        <end position="83"/>
    </location>
</feature>
<dbReference type="Proteomes" id="UP000008068">
    <property type="component" value="Unassembled WGS sequence"/>
</dbReference>
<feature type="compositionally biased region" description="Low complexity" evidence="1">
    <location>
        <begin position="362"/>
        <end position="374"/>
    </location>
</feature>
<organism evidence="4">
    <name type="scientific">Caenorhabditis brenneri</name>
    <name type="common">Nematode worm</name>
    <dbReference type="NCBI Taxonomy" id="135651"/>
    <lineage>
        <taxon>Eukaryota</taxon>
        <taxon>Metazoa</taxon>
        <taxon>Ecdysozoa</taxon>
        <taxon>Nematoda</taxon>
        <taxon>Chromadorea</taxon>
        <taxon>Rhabditida</taxon>
        <taxon>Rhabditina</taxon>
        <taxon>Rhabditomorpha</taxon>
        <taxon>Rhabditoidea</taxon>
        <taxon>Rhabditidae</taxon>
        <taxon>Peloderinae</taxon>
        <taxon>Caenorhabditis</taxon>
    </lineage>
</organism>
<dbReference type="GO" id="GO:0035091">
    <property type="term" value="F:phosphatidylinositol binding"/>
    <property type="evidence" value="ECO:0007669"/>
    <property type="project" value="InterPro"/>
</dbReference>
<dbReference type="Pfam" id="PF25479">
    <property type="entry name" value="Vts1"/>
    <property type="match status" value="1"/>
</dbReference>
<feature type="region of interest" description="Disordered" evidence="1">
    <location>
        <begin position="553"/>
        <end position="575"/>
    </location>
</feature>
<feature type="compositionally biased region" description="Basic and acidic residues" evidence="1">
    <location>
        <begin position="216"/>
        <end position="235"/>
    </location>
</feature>
<feature type="compositionally biased region" description="Polar residues" evidence="1">
    <location>
        <begin position="88"/>
        <end position="100"/>
    </location>
</feature>
<name>G0NUX6_CAEBE</name>
<feature type="region of interest" description="Disordered" evidence="1">
    <location>
        <begin position="387"/>
        <end position="444"/>
    </location>
</feature>
<feature type="compositionally biased region" description="Low complexity" evidence="1">
    <location>
        <begin position="387"/>
        <end position="402"/>
    </location>
</feature>
<dbReference type="EMBL" id="GL379952">
    <property type="protein sequence ID" value="EGT37939.1"/>
    <property type="molecule type" value="Genomic_DNA"/>
</dbReference>
<feature type="compositionally biased region" description="Polar residues" evidence="1">
    <location>
        <begin position="403"/>
        <end position="439"/>
    </location>
</feature>
<feature type="region of interest" description="Disordered" evidence="1">
    <location>
        <begin position="1"/>
        <end position="235"/>
    </location>
</feature>